<gene>
    <name evidence="1" type="ORF">SAMN03084138_04890</name>
</gene>
<organism evidence="1 2">
    <name type="scientific">Enterovibrio norvegicus DSM 15893</name>
    <dbReference type="NCBI Taxonomy" id="1121869"/>
    <lineage>
        <taxon>Bacteria</taxon>
        <taxon>Pseudomonadati</taxon>
        <taxon>Pseudomonadota</taxon>
        <taxon>Gammaproteobacteria</taxon>
        <taxon>Vibrionales</taxon>
        <taxon>Vibrionaceae</taxon>
        <taxon>Enterovibrio</taxon>
    </lineage>
</organism>
<accession>A0A1I5XZ78</accession>
<sequence length="96" mass="10831">MLHTLYTSPYSSSSLKLCLDYAQAPSAILLAEDAVVAAIEQGEWFLPLLSSNHRIYVLQEDVQARGLEGKISSEFEVIDIKDFVCLTEQHVTQMKW</sequence>
<protein>
    <submittedName>
        <fullName evidence="1">tRNA 2-thiouridine synthesizing protein B</fullName>
    </submittedName>
</protein>
<dbReference type="SUPFAM" id="SSF75169">
    <property type="entry name" value="DsrEFH-like"/>
    <property type="match status" value="1"/>
</dbReference>
<dbReference type="GO" id="GO:1990228">
    <property type="term" value="C:sulfurtransferase complex"/>
    <property type="evidence" value="ECO:0007669"/>
    <property type="project" value="TreeGrafter"/>
</dbReference>
<dbReference type="Pfam" id="PF04077">
    <property type="entry name" value="DsrH"/>
    <property type="match status" value="1"/>
</dbReference>
<evidence type="ECO:0000313" key="2">
    <source>
        <dbReference type="Proteomes" id="UP000182692"/>
    </source>
</evidence>
<evidence type="ECO:0000313" key="1">
    <source>
        <dbReference type="EMBL" id="SFQ37027.1"/>
    </source>
</evidence>
<name>A0A1I5XZ78_9GAMM</name>
<dbReference type="NCBIfam" id="TIGR03011">
    <property type="entry name" value="sulf_tusB_dsrH"/>
    <property type="match status" value="1"/>
</dbReference>
<dbReference type="InterPro" id="IPR027396">
    <property type="entry name" value="DsrEFH-like"/>
</dbReference>
<dbReference type="STRING" id="1121869.SAMN03084138_04890"/>
<dbReference type="InterPro" id="IPR007215">
    <property type="entry name" value="Sulphur_relay_TusB/DsrH"/>
</dbReference>
<dbReference type="RefSeq" id="WP_074928963.1">
    <property type="nucleotide sequence ID" value="NZ_FOWR01000081.1"/>
</dbReference>
<dbReference type="EMBL" id="FOWR01000081">
    <property type="protein sequence ID" value="SFQ37027.1"/>
    <property type="molecule type" value="Genomic_DNA"/>
</dbReference>
<dbReference type="Gene3D" id="3.40.1260.10">
    <property type="entry name" value="DsrEFH-like"/>
    <property type="match status" value="1"/>
</dbReference>
<dbReference type="PANTHER" id="PTHR37526">
    <property type="entry name" value="PROTEIN TUSB"/>
    <property type="match status" value="1"/>
</dbReference>
<dbReference type="PANTHER" id="PTHR37526:SF1">
    <property type="entry name" value="PROTEIN TUSB"/>
    <property type="match status" value="1"/>
</dbReference>
<reference evidence="1 2" key="1">
    <citation type="submission" date="2016-10" db="EMBL/GenBank/DDBJ databases">
        <authorList>
            <person name="de Groot N.N."/>
        </authorList>
    </citation>
    <scope>NUCLEOTIDE SEQUENCE [LARGE SCALE GENOMIC DNA]</scope>
    <source>
        <strain evidence="1 2">DSM 15893</strain>
    </source>
</reference>
<dbReference type="AlphaFoldDB" id="A0A1I5XZ78"/>
<proteinExistence type="predicted"/>
<dbReference type="OrthoDB" id="9795117at2"/>
<dbReference type="GO" id="GO:0002143">
    <property type="term" value="P:tRNA wobble position uridine thiolation"/>
    <property type="evidence" value="ECO:0007669"/>
    <property type="project" value="InterPro"/>
</dbReference>
<dbReference type="GeneID" id="35870048"/>
<dbReference type="Proteomes" id="UP000182692">
    <property type="component" value="Unassembled WGS sequence"/>
</dbReference>